<evidence type="ECO:0000313" key="2">
    <source>
        <dbReference type="EMBL" id="TWR67118.1"/>
    </source>
</evidence>
<gene>
    <name evidence="2" type="ORF">FIV39_10460</name>
    <name evidence="1" type="ORF">SAMN04490186_4104</name>
</gene>
<reference evidence="1 3" key="1">
    <citation type="submission" date="2016-10" db="EMBL/GenBank/DDBJ databases">
        <authorList>
            <person name="Varghese N."/>
            <person name="Submissions S."/>
        </authorList>
    </citation>
    <scope>NUCLEOTIDE SEQUENCE [LARGE SCALE GENOMIC DNA]</scope>
    <source>
        <strain evidence="1 3">BS2976</strain>
    </source>
</reference>
<proteinExistence type="predicted"/>
<keyword evidence="3" id="KW-1185">Reference proteome</keyword>
<dbReference type="Proteomes" id="UP000198740">
    <property type="component" value="Unassembled WGS sequence"/>
</dbReference>
<dbReference type="Proteomes" id="UP000317267">
    <property type="component" value="Unassembled WGS sequence"/>
</dbReference>
<evidence type="ECO:0000313" key="4">
    <source>
        <dbReference type="Proteomes" id="UP000317267"/>
    </source>
</evidence>
<dbReference type="RefSeq" id="WP_090404131.1">
    <property type="nucleotide sequence ID" value="NZ_VFES01000005.1"/>
</dbReference>
<dbReference type="AlphaFoldDB" id="A0A1H1H9D1"/>
<organism evidence="2 4">
    <name type="scientific">Pseudomonas grimontii</name>
    <dbReference type="NCBI Taxonomy" id="129847"/>
    <lineage>
        <taxon>Bacteria</taxon>
        <taxon>Pseudomonadati</taxon>
        <taxon>Pseudomonadota</taxon>
        <taxon>Gammaproteobacteria</taxon>
        <taxon>Pseudomonadales</taxon>
        <taxon>Pseudomonadaceae</taxon>
        <taxon>Pseudomonas</taxon>
    </lineage>
</organism>
<dbReference type="EMBL" id="VFES01000005">
    <property type="protein sequence ID" value="TWR67118.1"/>
    <property type="molecule type" value="Genomic_DNA"/>
</dbReference>
<protein>
    <submittedName>
        <fullName evidence="2">Integrase</fullName>
    </submittedName>
</protein>
<name>A0A1H1H9D1_9PSED</name>
<sequence>MTRPFIPFPIFPPYVYWRPNQLRPFPTNLAVADRLAQIDPAAHPFINIWYVDRYVNWIAHNWGAENPHRQYHSCIMGLEKMLNWSFAHGLSLVDWRRKDFENYAEFVLNPPKDWTVYGKQARFVQEPGVAFEGWSINPIWRPFLDSRSIGDDGEIEKNVWKREIRCATQFLDFYLKDTSASRENVAAQPLADLAFKQPKAIGFLTDAELEWVLKSLPNFLGVHEFRIIEMYLIMARYSGRRLWSVMGTARSPSHLDQFNRRSDGRWVELRSAKDGWLPLSPHFDEVFGRYLRYLNIDPLHPLPSIPIFPKDDRSSYYPKALGRILVSIRDALADSAAGSDDPEISSASEKIRGLAVMLVSRKPVPE</sequence>
<comment type="caution">
    <text evidence="2">The sequence shown here is derived from an EMBL/GenBank/DDBJ whole genome shotgun (WGS) entry which is preliminary data.</text>
</comment>
<evidence type="ECO:0000313" key="1">
    <source>
        <dbReference type="EMBL" id="SDR22057.1"/>
    </source>
</evidence>
<dbReference type="EMBL" id="FNKM01000002">
    <property type="protein sequence ID" value="SDR22057.1"/>
    <property type="molecule type" value="Genomic_DNA"/>
</dbReference>
<accession>A0A1H1H9D1</accession>
<reference evidence="2 4" key="2">
    <citation type="submission" date="2019-06" db="EMBL/GenBank/DDBJ databases">
        <title>Pseudomonas bimorpha sp. nov. isolated from bovine raw milk and skim milk concentrate.</title>
        <authorList>
            <person name="Hofmann K."/>
            <person name="Huptas C."/>
            <person name="Doll E."/>
            <person name="Scherer S."/>
            <person name="Wenning M."/>
        </authorList>
    </citation>
    <scope>NUCLEOTIDE SEQUENCE [LARGE SCALE GENOMIC DNA]</scope>
    <source>
        <strain evidence="2 4">DSM 17515</strain>
    </source>
</reference>
<dbReference type="OrthoDB" id="8610787at2"/>
<evidence type="ECO:0000313" key="3">
    <source>
        <dbReference type="Proteomes" id="UP000198740"/>
    </source>
</evidence>